<evidence type="ECO:0000256" key="6">
    <source>
        <dbReference type="ARBA" id="ARBA00023136"/>
    </source>
</evidence>
<organism evidence="8 9">
    <name type="scientific">Chromohalobacter israelensis (strain ATCC BAA-138 / DSM 3043 / CIP 106854 / NCIMB 13768 / 1H11)</name>
    <name type="common">Chromohalobacter salexigens</name>
    <dbReference type="NCBI Taxonomy" id="290398"/>
    <lineage>
        <taxon>Bacteria</taxon>
        <taxon>Pseudomonadati</taxon>
        <taxon>Pseudomonadota</taxon>
        <taxon>Gammaproteobacteria</taxon>
        <taxon>Oceanospirillales</taxon>
        <taxon>Halomonadaceae</taxon>
        <taxon>Chromohalobacter</taxon>
    </lineage>
</organism>
<dbReference type="STRING" id="290398.Csal_0295"/>
<dbReference type="KEGG" id="csa:Csal_0295"/>
<evidence type="ECO:0000256" key="7">
    <source>
        <dbReference type="SAM" id="Phobius"/>
    </source>
</evidence>
<feature type="transmembrane region" description="Helical" evidence="7">
    <location>
        <begin position="6"/>
        <end position="27"/>
    </location>
</feature>
<evidence type="ECO:0000256" key="1">
    <source>
        <dbReference type="ARBA" id="ARBA00004141"/>
    </source>
</evidence>
<feature type="transmembrane region" description="Helical" evidence="7">
    <location>
        <begin position="198"/>
        <end position="218"/>
    </location>
</feature>
<dbReference type="GO" id="GO:0055085">
    <property type="term" value="P:transmembrane transport"/>
    <property type="evidence" value="ECO:0007669"/>
    <property type="project" value="InterPro"/>
</dbReference>
<evidence type="ECO:0000313" key="9">
    <source>
        <dbReference type="Proteomes" id="UP000000239"/>
    </source>
</evidence>
<keyword evidence="5 7" id="KW-1133">Transmembrane helix</keyword>
<sequence>MFDILAITTPIFLIIGLGYLAVMLRLFSKEQVKGLGGFVINFALPALIFRALVQRPLDEIFNPVYLIAYGGGSALLFLGAWLFARQRGKPIGESSILALGLSTSNSGFIGYPIAVMVVGSSAAVALALSMVVENLLMIPAALAIAEAGRQQGASFLTALRKTMSQLARNPILIGISCGILVAFSGIKIPLPLFKAIDMLASASAPAALFVIGGTLYGLRIGGMLHDVSPVVLGKLVLHPLLILVMLWWLPPIDAALATAAVVLASAPMLSVYPILGQRYGHGESCTASLMLATLLSFVTISGLLWILEAYPAALS</sequence>
<dbReference type="Proteomes" id="UP000000239">
    <property type="component" value="Chromosome"/>
</dbReference>
<feature type="transmembrane region" description="Helical" evidence="7">
    <location>
        <begin position="255"/>
        <end position="275"/>
    </location>
</feature>
<dbReference type="PANTHER" id="PTHR36838:SF3">
    <property type="entry name" value="TRANSPORTER AUXIN EFFLUX CARRIER EC FAMILY"/>
    <property type="match status" value="1"/>
</dbReference>
<comment type="subcellular location">
    <subcellularLocation>
        <location evidence="1">Membrane</location>
        <topology evidence="1">Multi-pass membrane protein</topology>
    </subcellularLocation>
</comment>
<feature type="transmembrane region" description="Helical" evidence="7">
    <location>
        <begin position="287"/>
        <end position="307"/>
    </location>
</feature>
<name>Q1R0V0_CHRI1</name>
<dbReference type="EMBL" id="CP000285">
    <property type="protein sequence ID" value="ABE57658.1"/>
    <property type="molecule type" value="Genomic_DNA"/>
</dbReference>
<dbReference type="RefSeq" id="WP_011505604.1">
    <property type="nucleotide sequence ID" value="NC_007963.1"/>
</dbReference>
<dbReference type="InterPro" id="IPR004776">
    <property type="entry name" value="Mem_transp_PIN-like"/>
</dbReference>
<keyword evidence="6 7" id="KW-0472">Membrane</keyword>
<gene>
    <name evidence="8" type="ordered locus">Csal_0295</name>
</gene>
<keyword evidence="2" id="KW-0813">Transport</keyword>
<keyword evidence="4 7" id="KW-0812">Transmembrane</keyword>
<accession>Q1R0V0</accession>
<dbReference type="Pfam" id="PF03547">
    <property type="entry name" value="Mem_trans"/>
    <property type="match status" value="1"/>
</dbReference>
<feature type="transmembrane region" description="Helical" evidence="7">
    <location>
        <begin position="230"/>
        <end position="249"/>
    </location>
</feature>
<evidence type="ECO:0000256" key="4">
    <source>
        <dbReference type="ARBA" id="ARBA00022692"/>
    </source>
</evidence>
<dbReference type="HOGENOM" id="CLU_056175_2_0_6"/>
<dbReference type="eggNOG" id="COG0679">
    <property type="taxonomic scope" value="Bacteria"/>
</dbReference>
<feature type="transmembrane region" description="Helical" evidence="7">
    <location>
        <begin position="65"/>
        <end position="84"/>
    </location>
</feature>
<protein>
    <submittedName>
        <fullName evidence="8">Auxin Efflux Carrier</fullName>
    </submittedName>
</protein>
<feature type="transmembrane region" description="Helical" evidence="7">
    <location>
        <begin position="124"/>
        <end position="145"/>
    </location>
</feature>
<keyword evidence="3" id="KW-1003">Cell membrane</keyword>
<dbReference type="AlphaFoldDB" id="Q1R0V0"/>
<evidence type="ECO:0000256" key="2">
    <source>
        <dbReference type="ARBA" id="ARBA00022448"/>
    </source>
</evidence>
<keyword evidence="9" id="KW-1185">Reference proteome</keyword>
<dbReference type="GO" id="GO:0016020">
    <property type="term" value="C:membrane"/>
    <property type="evidence" value="ECO:0007669"/>
    <property type="project" value="UniProtKB-SubCell"/>
</dbReference>
<evidence type="ECO:0000313" key="8">
    <source>
        <dbReference type="EMBL" id="ABE57658.1"/>
    </source>
</evidence>
<evidence type="ECO:0000256" key="5">
    <source>
        <dbReference type="ARBA" id="ARBA00022989"/>
    </source>
</evidence>
<dbReference type="GeneID" id="95333041"/>
<dbReference type="OrthoDB" id="9810457at2"/>
<feature type="transmembrane region" description="Helical" evidence="7">
    <location>
        <begin position="96"/>
        <end position="118"/>
    </location>
</feature>
<feature type="transmembrane region" description="Helical" evidence="7">
    <location>
        <begin position="166"/>
        <end position="186"/>
    </location>
</feature>
<proteinExistence type="predicted"/>
<evidence type="ECO:0000256" key="3">
    <source>
        <dbReference type="ARBA" id="ARBA00022475"/>
    </source>
</evidence>
<feature type="transmembrane region" description="Helical" evidence="7">
    <location>
        <begin position="34"/>
        <end position="53"/>
    </location>
</feature>
<reference evidence="8 9" key="1">
    <citation type="journal article" date="2011" name="Stand. Genomic Sci.">
        <title>Complete genome sequence of the halophilic and highly halotolerant Chromohalobacter salexigens type strain (1H11(T)).</title>
        <authorList>
            <person name="Copeland A."/>
            <person name="O'Connor K."/>
            <person name="Lucas S."/>
            <person name="Lapidus A."/>
            <person name="Berry K.W."/>
            <person name="Detter J.C."/>
            <person name="Del Rio T.G."/>
            <person name="Hammon N."/>
            <person name="Dalin E."/>
            <person name="Tice H."/>
            <person name="Pitluck S."/>
            <person name="Bruce D."/>
            <person name="Goodwin L."/>
            <person name="Han C."/>
            <person name="Tapia R."/>
            <person name="Saunders E."/>
            <person name="Schmutz J."/>
            <person name="Brettin T."/>
            <person name="Larimer F."/>
            <person name="Land M."/>
            <person name="Hauser L."/>
            <person name="Vargas C."/>
            <person name="Nieto J.J."/>
            <person name="Kyrpides N.C."/>
            <person name="Ivanova N."/>
            <person name="Goker M."/>
            <person name="Klenk H.P."/>
            <person name="Csonka L.N."/>
            <person name="Woyke T."/>
        </authorList>
    </citation>
    <scope>NUCLEOTIDE SEQUENCE [LARGE SCALE GENOMIC DNA]</scope>
    <source>
        <strain evidence="9">ATCC BAA-138 / DSM 3043 / CIP 106854 / NCIMB 13768 / 1H11</strain>
    </source>
</reference>
<dbReference type="PANTHER" id="PTHR36838">
    <property type="entry name" value="AUXIN EFFLUX CARRIER FAMILY PROTEIN"/>
    <property type="match status" value="1"/>
</dbReference>